<feature type="transmembrane region" description="Helical" evidence="6">
    <location>
        <begin position="56"/>
        <end position="75"/>
    </location>
</feature>
<dbReference type="Pfam" id="PF13520">
    <property type="entry name" value="AA_permease_2"/>
    <property type="match status" value="1"/>
</dbReference>
<dbReference type="GeneID" id="111135175"/>
<keyword evidence="2 6" id="KW-0812">Transmembrane</keyword>
<comment type="subcellular location">
    <subcellularLocation>
        <location evidence="1">Membrane</location>
        <topology evidence="1">Multi-pass membrane protein</topology>
    </subcellularLocation>
</comment>
<keyword evidence="4 6" id="KW-0472">Membrane</keyword>
<evidence type="ECO:0000256" key="1">
    <source>
        <dbReference type="ARBA" id="ARBA00004141"/>
    </source>
</evidence>
<evidence type="ECO:0000256" key="3">
    <source>
        <dbReference type="ARBA" id="ARBA00022989"/>
    </source>
</evidence>
<protein>
    <submittedName>
        <fullName evidence="8">B(0,+)-type amino acid transporter 1-like</fullName>
    </submittedName>
</protein>
<proteinExistence type="predicted"/>
<dbReference type="RefSeq" id="XP_022340711.1">
    <property type="nucleotide sequence ID" value="XM_022485003.1"/>
</dbReference>
<dbReference type="OrthoDB" id="10062876at2759"/>
<dbReference type="AlphaFoldDB" id="A0A8B8ELA5"/>
<evidence type="ECO:0000256" key="4">
    <source>
        <dbReference type="ARBA" id="ARBA00023136"/>
    </source>
</evidence>
<feature type="region of interest" description="Disordered" evidence="5">
    <location>
        <begin position="584"/>
        <end position="621"/>
    </location>
</feature>
<sequence>MRRNIADRKFSACTQTDLLDVSIWVTTQRRGSVDMIDTTVKSRDVKKEWHTSLKEIGIFLGGSLIMQTVIGPGIFTSPKQVVSGAGSVGLTFVIWAVCGVFSTCAALCFSELQIFVRRAGCEYGYIHKAFGPLPAFIYTWMRIGAAEPCTTAVFAKAFASYISDLISDACGPPAILHKLLAALAIITLSIVNAYNVQLARQMISVSNLAKVITIGTIIVCGIYNISSGKTGALGEGFKNTESSHDHVIFAVYNSMWAYGGWSNVPSVTAGVKKPPKNLPRLVKIIIPTVMIIYLSTVTSYFTILTPEEITAHHWFGVTWGRKMLGGAGFIIPVGVAFVALGNANNTIIASGRLSSISAEDGYVPEFLTYRHVRTKSHIPAIIMRAIAAIIMATCLSSQLMVRFWIFTVWLFHGLAIFGLIVMRIRKPHLPRPYKVNILIPIFVTLGAAYLVVAPLTVFPLEGEFIFTFAVAGSAFIFYIPLVRWSWNKKITDYFTLFFQLFMEIIPDKRFKKRTRQKKSRRPASIAPMTTLAPIEEMLNEFDDDTASIHRIGRQDSQDNYSADFDDIFTVATYDTMGSIDDLESMDGTIDDSVSNFSSSPSSDQNSPPPRYEESFDFVTKL</sequence>
<name>A0A8B8ELA5_CRAVI</name>
<gene>
    <name evidence="8" type="primary">LOC111135175</name>
</gene>
<organism evidence="7 8">
    <name type="scientific">Crassostrea virginica</name>
    <name type="common">Eastern oyster</name>
    <dbReference type="NCBI Taxonomy" id="6565"/>
    <lineage>
        <taxon>Eukaryota</taxon>
        <taxon>Metazoa</taxon>
        <taxon>Spiralia</taxon>
        <taxon>Lophotrochozoa</taxon>
        <taxon>Mollusca</taxon>
        <taxon>Bivalvia</taxon>
        <taxon>Autobranchia</taxon>
        <taxon>Pteriomorphia</taxon>
        <taxon>Ostreida</taxon>
        <taxon>Ostreoidea</taxon>
        <taxon>Ostreidae</taxon>
        <taxon>Crassostrea</taxon>
    </lineage>
</organism>
<dbReference type="Proteomes" id="UP000694844">
    <property type="component" value="Chromosome 5"/>
</dbReference>
<dbReference type="PANTHER" id="PTHR11785:SF512">
    <property type="entry name" value="SOBREMESA, ISOFORM B"/>
    <property type="match status" value="1"/>
</dbReference>
<reference evidence="8" key="1">
    <citation type="submission" date="2025-08" db="UniProtKB">
        <authorList>
            <consortium name="RefSeq"/>
        </authorList>
    </citation>
    <scope>IDENTIFICATION</scope>
    <source>
        <tissue evidence="8">Whole sample</tissue>
    </source>
</reference>
<feature type="transmembrane region" description="Helical" evidence="6">
    <location>
        <begin position="406"/>
        <end position="425"/>
    </location>
</feature>
<evidence type="ECO:0000313" key="8">
    <source>
        <dbReference type="RefSeq" id="XP_022340711.1"/>
    </source>
</evidence>
<dbReference type="PANTHER" id="PTHR11785">
    <property type="entry name" value="AMINO ACID TRANSPORTER"/>
    <property type="match status" value="1"/>
</dbReference>
<dbReference type="GO" id="GO:0016020">
    <property type="term" value="C:membrane"/>
    <property type="evidence" value="ECO:0007669"/>
    <property type="project" value="UniProtKB-SubCell"/>
</dbReference>
<feature type="transmembrane region" description="Helical" evidence="6">
    <location>
        <begin position="323"/>
        <end position="343"/>
    </location>
</feature>
<feature type="compositionally biased region" description="Low complexity" evidence="5">
    <location>
        <begin position="590"/>
        <end position="605"/>
    </location>
</feature>
<feature type="transmembrane region" description="Helical" evidence="6">
    <location>
        <begin position="464"/>
        <end position="482"/>
    </location>
</feature>
<dbReference type="InterPro" id="IPR050598">
    <property type="entry name" value="AminoAcid_Transporter"/>
</dbReference>
<evidence type="ECO:0000256" key="5">
    <source>
        <dbReference type="SAM" id="MobiDB-lite"/>
    </source>
</evidence>
<evidence type="ECO:0000256" key="2">
    <source>
        <dbReference type="ARBA" id="ARBA00022692"/>
    </source>
</evidence>
<dbReference type="InterPro" id="IPR002293">
    <property type="entry name" value="AA/rel_permease1"/>
</dbReference>
<evidence type="ECO:0000313" key="7">
    <source>
        <dbReference type="Proteomes" id="UP000694844"/>
    </source>
</evidence>
<keyword evidence="7" id="KW-1185">Reference proteome</keyword>
<accession>A0A8B8ELA5</accession>
<evidence type="ECO:0000256" key="6">
    <source>
        <dbReference type="SAM" id="Phobius"/>
    </source>
</evidence>
<feature type="transmembrane region" description="Helical" evidence="6">
    <location>
        <begin position="87"/>
        <end position="109"/>
    </location>
</feature>
<feature type="transmembrane region" description="Helical" evidence="6">
    <location>
        <begin position="437"/>
        <end position="458"/>
    </location>
</feature>
<dbReference type="KEGG" id="cvn:111135175"/>
<feature type="transmembrane region" description="Helical" evidence="6">
    <location>
        <begin position="208"/>
        <end position="225"/>
    </location>
</feature>
<feature type="transmembrane region" description="Helical" evidence="6">
    <location>
        <begin position="381"/>
        <end position="400"/>
    </location>
</feature>
<feature type="transmembrane region" description="Helical" evidence="6">
    <location>
        <begin position="281"/>
        <end position="303"/>
    </location>
</feature>
<dbReference type="GO" id="GO:0015179">
    <property type="term" value="F:L-amino acid transmembrane transporter activity"/>
    <property type="evidence" value="ECO:0007669"/>
    <property type="project" value="TreeGrafter"/>
</dbReference>
<dbReference type="Gene3D" id="1.20.1740.10">
    <property type="entry name" value="Amino acid/polyamine transporter I"/>
    <property type="match status" value="1"/>
</dbReference>
<feature type="transmembrane region" description="Helical" evidence="6">
    <location>
        <begin position="179"/>
        <end position="196"/>
    </location>
</feature>
<keyword evidence="3 6" id="KW-1133">Transmembrane helix</keyword>